<reference evidence="5" key="1">
    <citation type="submission" date="2021-01" db="EMBL/GenBank/DDBJ databases">
        <authorList>
            <person name="Corre E."/>
            <person name="Pelletier E."/>
            <person name="Niang G."/>
            <person name="Scheremetjew M."/>
            <person name="Finn R."/>
            <person name="Kale V."/>
            <person name="Holt S."/>
            <person name="Cochrane G."/>
            <person name="Meng A."/>
            <person name="Brown T."/>
            <person name="Cohen L."/>
        </authorList>
    </citation>
    <scope>NUCLEOTIDE SEQUENCE</scope>
    <source>
        <strain evidence="5">NIES-381</strain>
    </source>
</reference>
<accession>A0A7S1NAM5</accession>
<sequence>MADNDDRIVMFDEDCQLRIYDPEKFSEAVDLQRCATQFNEKLQQFKDMIQNHMSVVQAQGRKIENEKLRAIGMRNKVEGEAEARKRKARDLQQAIKEKQIELDRYIAEYNSILKLEGEQKQLIDKLSYTSST</sequence>
<dbReference type="EMBL" id="HBGA01050905">
    <property type="protein sequence ID" value="CAD9007648.1"/>
    <property type="molecule type" value="Transcribed_RNA"/>
</dbReference>
<protein>
    <recommendedName>
        <fullName evidence="6">Intraflagellar transport protein 20 homolog</fullName>
    </recommendedName>
</protein>
<feature type="coiled-coil region" evidence="4">
    <location>
        <begin position="74"/>
        <end position="108"/>
    </location>
</feature>
<dbReference type="PANTHER" id="PTHR31978">
    <property type="entry name" value="INTRAFLAGELLAR TRANSPORT PROTEIN 20 HOMOLOG"/>
    <property type="match status" value="1"/>
</dbReference>
<evidence type="ECO:0000256" key="1">
    <source>
        <dbReference type="ARBA" id="ARBA00004138"/>
    </source>
</evidence>
<dbReference type="Pfam" id="PF14931">
    <property type="entry name" value="IFT20"/>
    <property type="match status" value="1"/>
</dbReference>
<keyword evidence="2 4" id="KW-0175">Coiled coil</keyword>
<organism evidence="5">
    <name type="scientific">Eutreptiella gymnastica</name>
    <dbReference type="NCBI Taxonomy" id="73025"/>
    <lineage>
        <taxon>Eukaryota</taxon>
        <taxon>Discoba</taxon>
        <taxon>Euglenozoa</taxon>
        <taxon>Euglenida</taxon>
        <taxon>Spirocuta</taxon>
        <taxon>Euglenophyceae</taxon>
        <taxon>Eutreptiales</taxon>
        <taxon>Eutreptiaceae</taxon>
        <taxon>Eutreptiella</taxon>
    </lineage>
</organism>
<evidence type="ECO:0000256" key="2">
    <source>
        <dbReference type="ARBA" id="ARBA00023054"/>
    </source>
</evidence>
<dbReference type="GO" id="GO:0097730">
    <property type="term" value="C:non-motile cilium"/>
    <property type="evidence" value="ECO:0007669"/>
    <property type="project" value="TreeGrafter"/>
</dbReference>
<evidence type="ECO:0000256" key="3">
    <source>
        <dbReference type="ARBA" id="ARBA00023273"/>
    </source>
</evidence>
<gene>
    <name evidence="5" type="ORF">EGYM00392_LOCUS18741</name>
</gene>
<dbReference type="GO" id="GO:0097546">
    <property type="term" value="C:ciliary base"/>
    <property type="evidence" value="ECO:0007669"/>
    <property type="project" value="TreeGrafter"/>
</dbReference>
<dbReference type="PANTHER" id="PTHR31978:SF1">
    <property type="entry name" value="INTRAFLAGELLAR TRANSPORT PROTEIN 20 HOMOLOG"/>
    <property type="match status" value="1"/>
</dbReference>
<keyword evidence="3" id="KW-0966">Cell projection</keyword>
<evidence type="ECO:0000256" key="4">
    <source>
        <dbReference type="SAM" id="Coils"/>
    </source>
</evidence>
<dbReference type="GO" id="GO:0061512">
    <property type="term" value="P:protein localization to cilium"/>
    <property type="evidence" value="ECO:0007669"/>
    <property type="project" value="TreeGrafter"/>
</dbReference>
<dbReference type="InterPro" id="IPR028172">
    <property type="entry name" value="FT20"/>
</dbReference>
<dbReference type="GO" id="GO:0005737">
    <property type="term" value="C:cytoplasm"/>
    <property type="evidence" value="ECO:0007669"/>
    <property type="project" value="TreeGrafter"/>
</dbReference>
<proteinExistence type="predicted"/>
<dbReference type="GO" id="GO:0060271">
    <property type="term" value="P:cilium assembly"/>
    <property type="evidence" value="ECO:0007669"/>
    <property type="project" value="TreeGrafter"/>
</dbReference>
<comment type="subcellular location">
    <subcellularLocation>
        <location evidence="1">Cell projection</location>
        <location evidence="1">Cilium</location>
    </subcellularLocation>
</comment>
<dbReference type="GO" id="GO:0036064">
    <property type="term" value="C:ciliary basal body"/>
    <property type="evidence" value="ECO:0007669"/>
    <property type="project" value="TreeGrafter"/>
</dbReference>
<evidence type="ECO:0008006" key="6">
    <source>
        <dbReference type="Google" id="ProtNLM"/>
    </source>
</evidence>
<name>A0A7S1NAM5_9EUGL</name>
<evidence type="ECO:0000313" key="5">
    <source>
        <dbReference type="EMBL" id="CAD9007648.1"/>
    </source>
</evidence>
<dbReference type="GO" id="GO:0030990">
    <property type="term" value="C:intraciliary transport particle"/>
    <property type="evidence" value="ECO:0007669"/>
    <property type="project" value="TreeGrafter"/>
</dbReference>
<dbReference type="AlphaFoldDB" id="A0A7S1NAM5"/>